<protein>
    <submittedName>
        <fullName evidence="1">Uncharacterized protein</fullName>
    </submittedName>
</protein>
<name>A0A2P2KF20_RHIMU</name>
<evidence type="ECO:0000313" key="1">
    <source>
        <dbReference type="EMBL" id="MBX04301.1"/>
    </source>
</evidence>
<reference evidence="1" key="1">
    <citation type="submission" date="2018-02" db="EMBL/GenBank/DDBJ databases">
        <title>Rhizophora mucronata_Transcriptome.</title>
        <authorList>
            <person name="Meera S.P."/>
            <person name="Sreeshan A."/>
            <person name="Augustine A."/>
        </authorList>
    </citation>
    <scope>NUCLEOTIDE SEQUENCE</scope>
    <source>
        <tissue evidence="1">Leaf</tissue>
    </source>
</reference>
<dbReference type="AlphaFoldDB" id="A0A2P2KF20"/>
<accession>A0A2P2KF20</accession>
<dbReference type="EMBL" id="GGEC01023817">
    <property type="protein sequence ID" value="MBX04301.1"/>
    <property type="molecule type" value="Transcribed_RNA"/>
</dbReference>
<sequence length="45" mass="5275">MPGLTCHVSNKEFKEDAEQKLHYKSDWHTAITSNARNIRLLMCQE</sequence>
<organism evidence="1">
    <name type="scientific">Rhizophora mucronata</name>
    <name type="common">Asiatic mangrove</name>
    <dbReference type="NCBI Taxonomy" id="61149"/>
    <lineage>
        <taxon>Eukaryota</taxon>
        <taxon>Viridiplantae</taxon>
        <taxon>Streptophyta</taxon>
        <taxon>Embryophyta</taxon>
        <taxon>Tracheophyta</taxon>
        <taxon>Spermatophyta</taxon>
        <taxon>Magnoliopsida</taxon>
        <taxon>eudicotyledons</taxon>
        <taxon>Gunneridae</taxon>
        <taxon>Pentapetalae</taxon>
        <taxon>rosids</taxon>
        <taxon>fabids</taxon>
        <taxon>Malpighiales</taxon>
        <taxon>Rhizophoraceae</taxon>
        <taxon>Rhizophora</taxon>
    </lineage>
</organism>
<proteinExistence type="predicted"/>